<dbReference type="InterPro" id="IPR008930">
    <property type="entry name" value="Terpenoid_cyclase/PrenylTrfase"/>
</dbReference>
<dbReference type="GO" id="GO:0016866">
    <property type="term" value="F:intramolecular transferase activity"/>
    <property type="evidence" value="ECO:0007669"/>
    <property type="project" value="InterPro"/>
</dbReference>
<evidence type="ECO:0000313" key="5">
    <source>
        <dbReference type="EMBL" id="TVU03990.1"/>
    </source>
</evidence>
<dbReference type="InterPro" id="IPR018333">
    <property type="entry name" value="Squalene_cyclase"/>
</dbReference>
<keyword evidence="2" id="KW-0677">Repeat</keyword>
<evidence type="ECO:0000259" key="4">
    <source>
        <dbReference type="Pfam" id="PF13249"/>
    </source>
</evidence>
<evidence type="ECO:0008006" key="7">
    <source>
        <dbReference type="Google" id="ProtNLM"/>
    </source>
</evidence>
<dbReference type="Pfam" id="PF13249">
    <property type="entry name" value="SQHop_cyclase_N"/>
    <property type="match status" value="1"/>
</dbReference>
<dbReference type="PROSITE" id="PS01074">
    <property type="entry name" value="TERPENE_SYNTHASES"/>
    <property type="match status" value="1"/>
</dbReference>
<protein>
    <recommendedName>
        <fullName evidence="7">Terpene cyclase/mutase family member</fullName>
    </recommendedName>
</protein>
<sequence length="645" mass="74327">MWRLKTSKGGGPWMQTMSDYHGRQVWEFHPDAGSEEERAQVERLRREFTENRFRKRESQDLLMRMQGLYTQFTGLKHLHADMPTAVKLEEGDELTEEILLASLRRGLDWMAALQADDGHWPGDYSGIMYLLPFWIFALHVTGSINENKDGGWAFNILDESAMFSSCLNYVTLRLLGEEPNDEHDGLAKGCAWILSHGSAVTTPQWGKILLSVIGVYEWAGNKPVIPELWLVPRCLPIHPGRFWCFTRITYMSIAFLYAKRFVGPITPTILALREELYSLPYGKINWNKARNSCAKVVDGTQNWEIAHIVQAFMSANLNDEYGRTIERALRYMKKAQVTRNPPGDQSYWFRNRSKGSWTLSTADHGWASSDTSAEAIILLSLRNPDQNSEEKQWLFDAIECLLTFRRRIDYYHFIIYILTFLFENLDSQSLGEFSKYHCRLSNSMNRTVECTSSVMQTLILFGENYPCWYHREHIREYIDKATVYIENNQKKDGSWYGTWGICFIYGTLFAIKGLVAAGRTYENSTCIRKACNFLLSTQLRTGGWGESYLSCKREVYVEGTSTHAVSTAWAMLGLICAGQMERDQTPLHRAAKVLVNMQLETGDYPQQEHAGNNNSSVYFNYPNYRNLFPIWALGEYRRGLHAKQC</sequence>
<evidence type="ECO:0000259" key="3">
    <source>
        <dbReference type="Pfam" id="PF13243"/>
    </source>
</evidence>
<evidence type="ECO:0000256" key="1">
    <source>
        <dbReference type="ARBA" id="ARBA00009755"/>
    </source>
</evidence>
<dbReference type="OrthoDB" id="21502at2759"/>
<gene>
    <name evidence="5" type="ORF">EJB05_50454</name>
</gene>
<name>A0A5J9SYB4_9POAL</name>
<proteinExistence type="inferred from homology"/>
<feature type="domain" description="Squalene cyclase N-terminal" evidence="4">
    <location>
        <begin position="146"/>
        <end position="335"/>
    </location>
</feature>
<keyword evidence="6" id="KW-1185">Reference proteome</keyword>
<dbReference type="PANTHER" id="PTHR11764:SF89">
    <property type="entry name" value="TERPENE CYCLASE_MUTASE FAMILY MEMBER"/>
    <property type="match status" value="1"/>
</dbReference>
<reference evidence="5 6" key="1">
    <citation type="journal article" date="2019" name="Sci. Rep.">
        <title>A high-quality genome of Eragrostis curvula grass provides insights into Poaceae evolution and supports new strategies to enhance forage quality.</title>
        <authorList>
            <person name="Carballo J."/>
            <person name="Santos B.A.C.M."/>
            <person name="Zappacosta D."/>
            <person name="Garbus I."/>
            <person name="Selva J.P."/>
            <person name="Gallo C.A."/>
            <person name="Diaz A."/>
            <person name="Albertini E."/>
            <person name="Caccamo M."/>
            <person name="Echenique V."/>
        </authorList>
    </citation>
    <scope>NUCLEOTIDE SEQUENCE [LARGE SCALE GENOMIC DNA]</scope>
    <source>
        <strain evidence="6">cv. Victoria</strain>
        <tissue evidence="5">Leaf</tissue>
    </source>
</reference>
<dbReference type="InterPro" id="IPR032696">
    <property type="entry name" value="SQ_cyclase_C"/>
</dbReference>
<dbReference type="EMBL" id="RWGY01000120">
    <property type="protein sequence ID" value="TVU03990.1"/>
    <property type="molecule type" value="Genomic_DNA"/>
</dbReference>
<organism evidence="5 6">
    <name type="scientific">Eragrostis curvula</name>
    <name type="common">weeping love grass</name>
    <dbReference type="NCBI Taxonomy" id="38414"/>
    <lineage>
        <taxon>Eukaryota</taxon>
        <taxon>Viridiplantae</taxon>
        <taxon>Streptophyta</taxon>
        <taxon>Embryophyta</taxon>
        <taxon>Tracheophyta</taxon>
        <taxon>Spermatophyta</taxon>
        <taxon>Magnoliopsida</taxon>
        <taxon>Liliopsida</taxon>
        <taxon>Poales</taxon>
        <taxon>Poaceae</taxon>
        <taxon>PACMAD clade</taxon>
        <taxon>Chloridoideae</taxon>
        <taxon>Eragrostideae</taxon>
        <taxon>Eragrostidinae</taxon>
        <taxon>Eragrostis</taxon>
    </lineage>
</organism>
<accession>A0A5J9SYB4</accession>
<feature type="domain" description="Squalene cyclase C-terminal" evidence="3">
    <location>
        <begin position="472"/>
        <end position="638"/>
    </location>
</feature>
<dbReference type="GO" id="GO:0005811">
    <property type="term" value="C:lipid droplet"/>
    <property type="evidence" value="ECO:0007669"/>
    <property type="project" value="InterPro"/>
</dbReference>
<evidence type="ECO:0000313" key="6">
    <source>
        <dbReference type="Proteomes" id="UP000324897"/>
    </source>
</evidence>
<comment type="similarity">
    <text evidence="1">Belongs to the terpene cyclase/mutase family.</text>
</comment>
<dbReference type="Gramene" id="TVU03990">
    <property type="protein sequence ID" value="TVU03990"/>
    <property type="gene ID" value="EJB05_50454"/>
</dbReference>
<evidence type="ECO:0000256" key="2">
    <source>
        <dbReference type="ARBA" id="ARBA00022737"/>
    </source>
</evidence>
<dbReference type="InterPro" id="IPR002365">
    <property type="entry name" value="Terpene_synthase_CS"/>
</dbReference>
<dbReference type="SUPFAM" id="SSF48239">
    <property type="entry name" value="Terpenoid cyclases/Protein prenyltransferases"/>
    <property type="match status" value="2"/>
</dbReference>
<dbReference type="GO" id="GO:0016104">
    <property type="term" value="P:triterpenoid biosynthetic process"/>
    <property type="evidence" value="ECO:0007669"/>
    <property type="project" value="InterPro"/>
</dbReference>
<dbReference type="PANTHER" id="PTHR11764">
    <property type="entry name" value="TERPENE CYCLASE/MUTASE FAMILY MEMBER"/>
    <property type="match status" value="1"/>
</dbReference>
<comment type="caution">
    <text evidence="5">The sequence shown here is derived from an EMBL/GenBank/DDBJ whole genome shotgun (WGS) entry which is preliminary data.</text>
</comment>
<dbReference type="Proteomes" id="UP000324897">
    <property type="component" value="Unassembled WGS sequence"/>
</dbReference>
<dbReference type="Pfam" id="PF13243">
    <property type="entry name" value="SQHop_cyclase_C"/>
    <property type="match status" value="1"/>
</dbReference>
<feature type="non-terminal residue" evidence="5">
    <location>
        <position position="1"/>
    </location>
</feature>
<dbReference type="AlphaFoldDB" id="A0A5J9SYB4"/>
<dbReference type="InterPro" id="IPR032697">
    <property type="entry name" value="SQ_cyclase_N"/>
</dbReference>
<dbReference type="Gene3D" id="1.50.10.20">
    <property type="match status" value="1"/>
</dbReference>